<proteinExistence type="predicted"/>
<protein>
    <submittedName>
        <fullName evidence="1">Uncharacterized protein</fullName>
    </submittedName>
</protein>
<keyword evidence="2" id="KW-1185">Reference proteome</keyword>
<dbReference type="EMBL" id="SRHE01000009">
    <property type="protein sequence ID" value="TWW12508.1"/>
    <property type="molecule type" value="Genomic_DNA"/>
</dbReference>
<accession>A0A5C6ME86</accession>
<reference evidence="1 2" key="2">
    <citation type="submission" date="2019-08" db="EMBL/GenBank/DDBJ databases">
        <authorList>
            <person name="Henke P."/>
        </authorList>
    </citation>
    <scope>NUCLEOTIDE SEQUENCE [LARGE SCALE GENOMIC DNA]</scope>
    <source>
        <strain evidence="1">Phe10_nw2017</strain>
    </source>
</reference>
<gene>
    <name evidence="1" type="ORF">E3A20_01170</name>
</gene>
<dbReference type="AlphaFoldDB" id="A0A5C6ME86"/>
<evidence type="ECO:0000313" key="1">
    <source>
        <dbReference type="EMBL" id="TWW12508.1"/>
    </source>
</evidence>
<name>A0A5C6ME86_9PLAN</name>
<reference evidence="1 2" key="1">
    <citation type="submission" date="2019-08" db="EMBL/GenBank/DDBJ databases">
        <title>100 year-old enigma solved: identification of Planctomyces bekefii, the type genus and species of the phylum Planctomycetes.</title>
        <authorList>
            <person name="Svetlana D.N."/>
            <person name="Overmann J."/>
        </authorList>
    </citation>
    <scope>NUCLEOTIDE SEQUENCE [LARGE SCALE GENOMIC DNA]</scope>
    <source>
        <strain evidence="1">Phe10_nw2017</strain>
    </source>
</reference>
<dbReference type="Proteomes" id="UP000321083">
    <property type="component" value="Unassembled WGS sequence"/>
</dbReference>
<sequence length="80" mass="8534">MLLKVFVKVSGKTGAVVAVVTRALVDLVLPVRRVVGTIWSVIRTSCLAEALTATRTAVFRAARVKGISRVARVLVVADTM</sequence>
<comment type="caution">
    <text evidence="1">The sequence shown here is derived from an EMBL/GenBank/DDBJ whole genome shotgun (WGS) entry which is preliminary data.</text>
</comment>
<evidence type="ECO:0000313" key="2">
    <source>
        <dbReference type="Proteomes" id="UP000321083"/>
    </source>
</evidence>
<organism evidence="1 2">
    <name type="scientific">Planctomyces bekefii</name>
    <dbReference type="NCBI Taxonomy" id="1653850"/>
    <lineage>
        <taxon>Bacteria</taxon>
        <taxon>Pseudomonadati</taxon>
        <taxon>Planctomycetota</taxon>
        <taxon>Planctomycetia</taxon>
        <taxon>Planctomycetales</taxon>
        <taxon>Planctomycetaceae</taxon>
        <taxon>Planctomyces</taxon>
    </lineage>
</organism>